<sequence length="755" mass="87666">MEIVQGKATDKKIIIAQEIAFAKVLAGNNKTLRDQALKKLKKWLKVRGHGKWAFTEEEFIRIWTGLFYCMWMSDKFLVQEELAENISQLIHCFRKNQESALLFIKCFNKRLLMEYEGLDQYRVDKFHMLIRRFLRQTFEYCKRLDWEESFLKSITDIISDVIFHKDNTLGYVLHFMNIYPEELAKVSQGKLQNKTVLLLLEPFLRCLARTKEDRIQIAAIEFFTHLMQQTDAGIEFDEKFKAWKQMGFPGRSINCIKRTPVENGHDDEEEDDEDEYEDDDDDREDLDKPLDPRAGSVHVDLPQIPIDFVGLINLFRKYEHAKQTTNKSKRKIRELIQKFSVLKKGRFPARMKKDEIMDEKKMGPRLSIKTAKRLMQFTEEINSGAIKTKEFAKISKELERQQREQENENEDEDNDDFEEENDEGDDVEDEDEDNVETGEISEEEDEIDDGDELDEIEPEDILKNTKDGKKKSRKRKRNRGKNKSENTGKGINIECNGQKKKKLMSEEEVKPTIVETEEKNAVETKKKRKKKKKKKANVSNEVNGVVATQKCEAKPSKKRESLNGSAQEESPMVETPSKKNGVKRKILSTWQVQELDTNSSEYRCIKPQKVIKLELKRDRISGSEENQEPNTGKDDVENVALKSPKEKIPEAEAVTPVFWNKAKAKVFKTDKSSQKKLYRNPLALGGDSDSAASLRRISFALDKNMAQENDEYLEEVRNSPKVPFDGSKKPIQSALKSGLSPSPINPFYRLKKIKF</sequence>
<feature type="compositionally biased region" description="Acidic residues" evidence="5">
    <location>
        <begin position="265"/>
        <end position="284"/>
    </location>
</feature>
<keyword evidence="3" id="KW-0698">rRNA processing</keyword>
<dbReference type="PANTHER" id="PTHR13026">
    <property type="entry name" value="NNP-1 PROTEIN NOVEL NUCLEAR PROTEIN 1 NOP52"/>
    <property type="match status" value="1"/>
</dbReference>
<dbReference type="InterPro" id="IPR010301">
    <property type="entry name" value="RRP1"/>
</dbReference>
<dbReference type="EMBL" id="JAWJWE010000038">
    <property type="protein sequence ID" value="KAK6623401.1"/>
    <property type="molecule type" value="Genomic_DNA"/>
</dbReference>
<feature type="region of interest" description="Disordered" evidence="5">
    <location>
        <begin position="718"/>
        <end position="737"/>
    </location>
</feature>
<feature type="compositionally biased region" description="Basic and acidic residues" evidence="5">
    <location>
        <begin position="396"/>
        <end position="406"/>
    </location>
</feature>
<protein>
    <submittedName>
        <fullName evidence="6">Uncharacterized protein</fullName>
    </submittedName>
</protein>
<dbReference type="Proteomes" id="UP001372834">
    <property type="component" value="Unassembled WGS sequence"/>
</dbReference>
<proteinExistence type="inferred from homology"/>
<evidence type="ECO:0000313" key="6">
    <source>
        <dbReference type="EMBL" id="KAK6623401.1"/>
    </source>
</evidence>
<dbReference type="GO" id="GO:0005634">
    <property type="term" value="C:nucleus"/>
    <property type="evidence" value="ECO:0007669"/>
    <property type="project" value="UniProtKB-SubCell"/>
</dbReference>
<evidence type="ECO:0000256" key="5">
    <source>
        <dbReference type="SAM" id="MobiDB-lite"/>
    </source>
</evidence>
<evidence type="ECO:0000256" key="4">
    <source>
        <dbReference type="ARBA" id="ARBA00023242"/>
    </source>
</evidence>
<feature type="compositionally biased region" description="Basic and acidic residues" evidence="5">
    <location>
        <begin position="503"/>
        <end position="524"/>
    </location>
</feature>
<feature type="compositionally biased region" description="Acidic residues" evidence="5">
    <location>
        <begin position="407"/>
        <end position="459"/>
    </location>
</feature>
<feature type="compositionally biased region" description="Basic residues" evidence="5">
    <location>
        <begin position="468"/>
        <end position="481"/>
    </location>
</feature>
<dbReference type="Pfam" id="PF05997">
    <property type="entry name" value="Nop52"/>
    <property type="match status" value="1"/>
</dbReference>
<accession>A0AAN8S115</accession>
<dbReference type="SUPFAM" id="SSF48371">
    <property type="entry name" value="ARM repeat"/>
    <property type="match status" value="1"/>
</dbReference>
<evidence type="ECO:0000256" key="1">
    <source>
        <dbReference type="ARBA" id="ARBA00004123"/>
    </source>
</evidence>
<reference evidence="6 7" key="1">
    <citation type="submission" date="2023-10" db="EMBL/GenBank/DDBJ databases">
        <title>Genomes of two closely related lineages of the louse Polyplax serrata with different host specificities.</title>
        <authorList>
            <person name="Martinu J."/>
            <person name="Tarabai H."/>
            <person name="Stefka J."/>
            <person name="Hypsa V."/>
        </authorList>
    </citation>
    <scope>NUCLEOTIDE SEQUENCE [LARGE SCALE GENOMIC DNA]</scope>
    <source>
        <strain evidence="6">HR10_N</strain>
    </source>
</reference>
<dbReference type="AlphaFoldDB" id="A0AAN8S115"/>
<dbReference type="PANTHER" id="PTHR13026:SF0">
    <property type="entry name" value="RIBOSOMAL RNA PROCESSING 1B"/>
    <property type="match status" value="1"/>
</dbReference>
<feature type="compositionally biased region" description="Basic residues" evidence="5">
    <location>
        <begin position="525"/>
        <end position="536"/>
    </location>
</feature>
<feature type="region of interest" description="Disordered" evidence="5">
    <location>
        <begin position="396"/>
        <end position="581"/>
    </location>
</feature>
<evidence type="ECO:0000256" key="2">
    <source>
        <dbReference type="ARBA" id="ARBA00006374"/>
    </source>
</evidence>
<gene>
    <name evidence="6" type="ORF">RUM43_009253</name>
</gene>
<feature type="compositionally biased region" description="Basic and acidic residues" evidence="5">
    <location>
        <begin position="551"/>
        <end position="561"/>
    </location>
</feature>
<comment type="caution">
    <text evidence="6">The sequence shown here is derived from an EMBL/GenBank/DDBJ whole genome shotgun (WGS) entry which is preliminary data.</text>
</comment>
<keyword evidence="4" id="KW-0539">Nucleus</keyword>
<comment type="similarity">
    <text evidence="2">Belongs to the RRP1 family.</text>
</comment>
<dbReference type="GO" id="GO:0006364">
    <property type="term" value="P:rRNA processing"/>
    <property type="evidence" value="ECO:0007669"/>
    <property type="project" value="UniProtKB-KW"/>
</dbReference>
<feature type="region of interest" description="Disordered" evidence="5">
    <location>
        <begin position="255"/>
        <end position="296"/>
    </location>
</feature>
<organism evidence="6 7">
    <name type="scientific">Polyplax serrata</name>
    <name type="common">Common mouse louse</name>
    <dbReference type="NCBI Taxonomy" id="468196"/>
    <lineage>
        <taxon>Eukaryota</taxon>
        <taxon>Metazoa</taxon>
        <taxon>Ecdysozoa</taxon>
        <taxon>Arthropoda</taxon>
        <taxon>Hexapoda</taxon>
        <taxon>Insecta</taxon>
        <taxon>Pterygota</taxon>
        <taxon>Neoptera</taxon>
        <taxon>Paraneoptera</taxon>
        <taxon>Psocodea</taxon>
        <taxon>Troctomorpha</taxon>
        <taxon>Phthiraptera</taxon>
        <taxon>Anoplura</taxon>
        <taxon>Polyplacidae</taxon>
        <taxon>Polyplax</taxon>
    </lineage>
</organism>
<dbReference type="InterPro" id="IPR016024">
    <property type="entry name" value="ARM-type_fold"/>
</dbReference>
<feature type="region of interest" description="Disordered" evidence="5">
    <location>
        <begin position="615"/>
        <end position="644"/>
    </location>
</feature>
<dbReference type="GO" id="GO:0030688">
    <property type="term" value="C:preribosome, small subunit precursor"/>
    <property type="evidence" value="ECO:0007669"/>
    <property type="project" value="InterPro"/>
</dbReference>
<name>A0AAN8S115_POLSC</name>
<comment type="subcellular location">
    <subcellularLocation>
        <location evidence="1">Nucleus</location>
    </subcellularLocation>
</comment>
<evidence type="ECO:0000313" key="7">
    <source>
        <dbReference type="Proteomes" id="UP001372834"/>
    </source>
</evidence>
<evidence type="ECO:0000256" key="3">
    <source>
        <dbReference type="ARBA" id="ARBA00022552"/>
    </source>
</evidence>